<name>A0AAN7NA61_MYCAM</name>
<organism evidence="1 2">
    <name type="scientific">Mycteria americana</name>
    <name type="common">Wood stork</name>
    <dbReference type="NCBI Taxonomy" id="33587"/>
    <lineage>
        <taxon>Eukaryota</taxon>
        <taxon>Metazoa</taxon>
        <taxon>Chordata</taxon>
        <taxon>Craniata</taxon>
        <taxon>Vertebrata</taxon>
        <taxon>Euteleostomi</taxon>
        <taxon>Archelosauria</taxon>
        <taxon>Archosauria</taxon>
        <taxon>Dinosauria</taxon>
        <taxon>Saurischia</taxon>
        <taxon>Theropoda</taxon>
        <taxon>Coelurosauria</taxon>
        <taxon>Aves</taxon>
        <taxon>Neognathae</taxon>
        <taxon>Neoaves</taxon>
        <taxon>Aequornithes</taxon>
        <taxon>Ciconiiformes</taxon>
        <taxon>Ciconiidae</taxon>
        <taxon>Mycteria</taxon>
    </lineage>
</organism>
<sequence>MQTFQEVSCGVCGNVLSRAAKESLQSSAHLDLALPKEEELVRHVHTSVSLGCGDHEMLVSQISRELHQGLLRRASPWPGSPQPLPLQAVSLSQVLDLASALVLVHEVPYRTVLLPVRFLLNDIPKAQEWSFQCSVIDKCGESFLLWVMDTHVKLHRAQESPLCCPTMPQDVPVAFRVPETSPKMTPTAGTLLTTVSLYSLWLPGVHFWPLSKNHRMDEVGMDLWSSSVPSSMLKQGHLELVSQDHGWRPHNFPGQAVPVLSHPHSEKVFPDVQRVPPVFQFVPIVSFPVFICIIKIPSEPSLLQAKLFQLSQPFLMGEMLQSLGAPVPPSTLWPFAGLSTLCPCLSCTAEPRTGHSTPGYLSLLPRSVSFLFVLEFGQELLVHPHRSPGIFVSLRIHWDGALLCLEEVILEY</sequence>
<evidence type="ECO:0000313" key="2">
    <source>
        <dbReference type="Proteomes" id="UP001333110"/>
    </source>
</evidence>
<dbReference type="AlphaFoldDB" id="A0AAN7NA61"/>
<gene>
    <name evidence="1" type="ORF">QYF61_021349</name>
</gene>
<accession>A0AAN7NA61</accession>
<keyword evidence="2" id="KW-1185">Reference proteome</keyword>
<dbReference type="EMBL" id="JAUNZN010000039">
    <property type="protein sequence ID" value="KAK4806513.1"/>
    <property type="molecule type" value="Genomic_DNA"/>
</dbReference>
<dbReference type="Proteomes" id="UP001333110">
    <property type="component" value="Unassembled WGS sequence"/>
</dbReference>
<proteinExistence type="predicted"/>
<evidence type="ECO:0000313" key="1">
    <source>
        <dbReference type="EMBL" id="KAK4806513.1"/>
    </source>
</evidence>
<reference evidence="1 2" key="1">
    <citation type="journal article" date="2023" name="J. Hered.">
        <title>Chromosome-level genome of the wood stork (Mycteria americana) provides insight into avian chromosome evolution.</title>
        <authorList>
            <person name="Flamio R. Jr."/>
            <person name="Ramstad K.M."/>
        </authorList>
    </citation>
    <scope>NUCLEOTIDE SEQUENCE [LARGE SCALE GENOMIC DNA]</scope>
    <source>
        <strain evidence="1">JAX WOST 10</strain>
    </source>
</reference>
<protein>
    <submittedName>
        <fullName evidence="1">Uncharacterized protein</fullName>
    </submittedName>
</protein>
<comment type="caution">
    <text evidence="1">The sequence shown here is derived from an EMBL/GenBank/DDBJ whole genome shotgun (WGS) entry which is preliminary data.</text>
</comment>